<keyword evidence="3" id="KW-0449">Lipoprotein</keyword>
<dbReference type="InterPro" id="IPR024291">
    <property type="entry name" value="DUF3829"/>
</dbReference>
<feature type="region of interest" description="Disordered" evidence="1">
    <location>
        <begin position="90"/>
        <end position="169"/>
    </location>
</feature>
<name>A0A017T5T9_9BACT</name>
<dbReference type="EMBL" id="ASRX01000040">
    <property type="protein sequence ID" value="EYF03951.1"/>
    <property type="molecule type" value="Genomic_DNA"/>
</dbReference>
<dbReference type="AlphaFoldDB" id="A0A017T5T9"/>
<reference evidence="3 4" key="1">
    <citation type="submission" date="2013-05" db="EMBL/GenBank/DDBJ databases">
        <title>Genome assembly of Chondromyces apiculatus DSM 436.</title>
        <authorList>
            <person name="Sharma G."/>
            <person name="Khatri I."/>
            <person name="Kaur C."/>
            <person name="Mayilraj S."/>
            <person name="Subramanian S."/>
        </authorList>
    </citation>
    <scope>NUCLEOTIDE SEQUENCE [LARGE SCALE GENOMIC DNA]</scope>
    <source>
        <strain evidence="3 4">DSM 436</strain>
    </source>
</reference>
<sequence length="436" mass="45919">MKPVRSLLSIAFVLATIGAAGCKEDPPPAKQEPVPADSASAKGKLNPRSPVAPLAKVDPQTMKEYRIDVCYYGTLTLKEARDAYLASLGKDEPSEKKIPSFGSPPPSGKPGDAKGPDAKGPDAKPGLPKPAKPPAIGSADPKAPPSRDARPADSARKPGEGRPFNFVARAPHERNARACTVAAGLKDPALPELDAALAAFAPYAVELAKNIAAAQNYYQREEYKKDSFEKGKELHKKLVADFGKLDELHGKLGAALTAHREKNPADASKWEEGQKVAMTAFDNARLVLTGLAGEKVDLEAHKAAVKKLEESSEALKTFSQSHSTDPWPKIMTPALEGMLRALKDAEPKITDKGVDPETFLPVITSFTSVIEAKHRALSRSLIAQGQTQPRPMPHGGMGAPPGAPPGAPGAPGAPGEPHHAPHGEAPAPAEEAPAKE</sequence>
<dbReference type="Pfam" id="PF12889">
    <property type="entry name" value="DUF3829"/>
    <property type="match status" value="1"/>
</dbReference>
<feature type="region of interest" description="Disordered" evidence="1">
    <location>
        <begin position="386"/>
        <end position="436"/>
    </location>
</feature>
<dbReference type="RefSeq" id="WP_052375808.1">
    <property type="nucleotide sequence ID" value="NZ_ASRX01000040.1"/>
</dbReference>
<evidence type="ECO:0000313" key="3">
    <source>
        <dbReference type="EMBL" id="EYF03951.1"/>
    </source>
</evidence>
<proteinExistence type="predicted"/>
<feature type="region of interest" description="Disordered" evidence="1">
    <location>
        <begin position="22"/>
        <end position="58"/>
    </location>
</feature>
<keyword evidence="2" id="KW-0732">Signal</keyword>
<dbReference type="PROSITE" id="PS51257">
    <property type="entry name" value="PROKAR_LIPOPROTEIN"/>
    <property type="match status" value="1"/>
</dbReference>
<accession>A0A017T5T9</accession>
<protein>
    <submittedName>
        <fullName evidence="3">Putative lipoprotein</fullName>
    </submittedName>
</protein>
<feature type="chain" id="PRO_5001499984" evidence="2">
    <location>
        <begin position="23"/>
        <end position="436"/>
    </location>
</feature>
<evidence type="ECO:0000256" key="1">
    <source>
        <dbReference type="SAM" id="MobiDB-lite"/>
    </source>
</evidence>
<feature type="compositionally biased region" description="Basic and acidic residues" evidence="1">
    <location>
        <begin position="145"/>
        <end position="160"/>
    </location>
</feature>
<organism evidence="3 4">
    <name type="scientific">Chondromyces apiculatus DSM 436</name>
    <dbReference type="NCBI Taxonomy" id="1192034"/>
    <lineage>
        <taxon>Bacteria</taxon>
        <taxon>Pseudomonadati</taxon>
        <taxon>Myxococcota</taxon>
        <taxon>Polyangia</taxon>
        <taxon>Polyangiales</taxon>
        <taxon>Polyangiaceae</taxon>
        <taxon>Chondromyces</taxon>
    </lineage>
</organism>
<dbReference type="Proteomes" id="UP000019678">
    <property type="component" value="Unassembled WGS sequence"/>
</dbReference>
<gene>
    <name evidence="3" type="ORF">CAP_5052</name>
</gene>
<feature type="compositionally biased region" description="Low complexity" evidence="1">
    <location>
        <begin position="423"/>
        <end position="436"/>
    </location>
</feature>
<feature type="signal peptide" evidence="2">
    <location>
        <begin position="1"/>
        <end position="22"/>
    </location>
</feature>
<comment type="caution">
    <text evidence="3">The sequence shown here is derived from an EMBL/GenBank/DDBJ whole genome shotgun (WGS) entry which is preliminary data.</text>
</comment>
<dbReference type="STRING" id="1192034.CAP_5052"/>
<evidence type="ECO:0000256" key="2">
    <source>
        <dbReference type="SAM" id="SignalP"/>
    </source>
</evidence>
<evidence type="ECO:0000313" key="4">
    <source>
        <dbReference type="Proteomes" id="UP000019678"/>
    </source>
</evidence>
<keyword evidence="4" id="KW-1185">Reference proteome</keyword>
<dbReference type="OrthoDB" id="5497550at2"/>
<feature type="compositionally biased region" description="Basic and acidic residues" evidence="1">
    <location>
        <begin position="111"/>
        <end position="122"/>
    </location>
</feature>